<keyword evidence="6" id="KW-1185">Reference proteome</keyword>
<dbReference type="InterPro" id="IPR051152">
    <property type="entry name" value="C.elegans_Orphan_NR"/>
</dbReference>
<organism evidence="6 7">
    <name type="scientific">Caenorhabditis tropicalis</name>
    <dbReference type="NCBI Taxonomy" id="1561998"/>
    <lineage>
        <taxon>Eukaryota</taxon>
        <taxon>Metazoa</taxon>
        <taxon>Ecdysozoa</taxon>
        <taxon>Nematoda</taxon>
        <taxon>Chromadorea</taxon>
        <taxon>Rhabditida</taxon>
        <taxon>Rhabditina</taxon>
        <taxon>Rhabditomorpha</taxon>
        <taxon>Rhabditoidea</taxon>
        <taxon>Rhabditidae</taxon>
        <taxon>Peloderinae</taxon>
        <taxon>Caenorhabditis</taxon>
    </lineage>
</organism>
<evidence type="ECO:0000256" key="3">
    <source>
        <dbReference type="ARBA" id="ARBA00023170"/>
    </source>
</evidence>
<proteinExistence type="predicted"/>
<keyword evidence="2" id="KW-0804">Transcription</keyword>
<feature type="region of interest" description="Disordered" evidence="4">
    <location>
        <begin position="1"/>
        <end position="31"/>
    </location>
</feature>
<feature type="domain" description="NR LBD" evidence="5">
    <location>
        <begin position="76"/>
        <end position="326"/>
    </location>
</feature>
<dbReference type="AlphaFoldDB" id="A0A1I7T7X8"/>
<dbReference type="SMART" id="SM00430">
    <property type="entry name" value="HOLI"/>
    <property type="match status" value="1"/>
</dbReference>
<evidence type="ECO:0000256" key="2">
    <source>
        <dbReference type="ARBA" id="ARBA00023163"/>
    </source>
</evidence>
<dbReference type="WBParaSite" id="Csp11.Scaffold536.g3285.t2">
    <property type="protein sequence ID" value="Csp11.Scaffold536.g3285.t2"/>
    <property type="gene ID" value="Csp11.Scaffold536.g3285"/>
</dbReference>
<dbReference type="Gene3D" id="1.10.565.10">
    <property type="entry name" value="Retinoid X Receptor"/>
    <property type="match status" value="1"/>
</dbReference>
<evidence type="ECO:0000313" key="6">
    <source>
        <dbReference type="Proteomes" id="UP000095282"/>
    </source>
</evidence>
<evidence type="ECO:0000259" key="5">
    <source>
        <dbReference type="PROSITE" id="PS51843"/>
    </source>
</evidence>
<name>A0A1I7T7X8_9PELO</name>
<dbReference type="STRING" id="1561998.A0A1I7T7X8"/>
<reference evidence="7" key="1">
    <citation type="submission" date="2016-11" db="UniProtKB">
        <authorList>
            <consortium name="WormBaseParasite"/>
        </authorList>
    </citation>
    <scope>IDENTIFICATION</scope>
</reference>
<sequence>MTADNVQWNRDMISSTDRKRQSEDDGTDIDTYLDWSPGSKKSCLDGPPLYDLSKVLNKIHKTFIEFKIPVDDPVYQEATTLGKMDWALRRHRKHQKMQDLRIANTVRLDQLVDMWGIEMIKVAEFLMHSEEFRELNSEEKFSIFKLVWQVSQRFEKLTMSLEIFGKKALEEKILITSNTTAIRMEQVEIDLSKITDYTSAELRNMFNPISCRLFEDVARPLLDLDPSTIEISYMLCQIIWHIAGKTLQGDILEAGEKFIAKIADDLHQYYMKEYKMSNYAGRLIKLMTVTNTLQRIHLDRLKILELAKIFDVFKVKITDPCFFNQD</sequence>
<keyword evidence="3" id="KW-0675">Receptor</keyword>
<dbReference type="PANTHER" id="PTHR45680:SF29">
    <property type="entry name" value="NUCLEAR HORMONE RECEPTOR FAMILY"/>
    <property type="match status" value="1"/>
</dbReference>
<keyword evidence="1" id="KW-0805">Transcription regulation</keyword>
<evidence type="ECO:0000256" key="4">
    <source>
        <dbReference type="SAM" id="MobiDB-lite"/>
    </source>
</evidence>
<accession>A0A1I7T7X8</accession>
<feature type="compositionally biased region" description="Polar residues" evidence="4">
    <location>
        <begin position="1"/>
        <end position="15"/>
    </location>
</feature>
<evidence type="ECO:0000256" key="1">
    <source>
        <dbReference type="ARBA" id="ARBA00023015"/>
    </source>
</evidence>
<dbReference type="Proteomes" id="UP000095282">
    <property type="component" value="Unplaced"/>
</dbReference>
<evidence type="ECO:0000313" key="7">
    <source>
        <dbReference type="WBParaSite" id="Csp11.Scaffold536.g3285.t2"/>
    </source>
</evidence>
<dbReference type="PROSITE" id="PS51843">
    <property type="entry name" value="NR_LBD"/>
    <property type="match status" value="1"/>
</dbReference>
<dbReference type="PANTHER" id="PTHR45680">
    <property type="entry name" value="NUCLEAR HORMONE RECEPTOR FAMILY"/>
    <property type="match status" value="1"/>
</dbReference>
<dbReference type="SUPFAM" id="SSF48508">
    <property type="entry name" value="Nuclear receptor ligand-binding domain"/>
    <property type="match status" value="1"/>
</dbReference>
<protein>
    <submittedName>
        <fullName evidence="7">NR LBD domain-containing protein</fullName>
    </submittedName>
</protein>
<dbReference type="Pfam" id="PF00104">
    <property type="entry name" value="Hormone_recep"/>
    <property type="match status" value="1"/>
</dbReference>
<dbReference type="InterPro" id="IPR000536">
    <property type="entry name" value="Nucl_hrmn_rcpt_lig-bd"/>
</dbReference>
<dbReference type="InterPro" id="IPR035500">
    <property type="entry name" value="NHR-like_dom_sf"/>
</dbReference>